<dbReference type="GO" id="GO:0005506">
    <property type="term" value="F:iron ion binding"/>
    <property type="evidence" value="ECO:0007669"/>
    <property type="project" value="UniProtKB-ARBA"/>
</dbReference>
<dbReference type="SUPFAM" id="SSF51197">
    <property type="entry name" value="Clavaminate synthase-like"/>
    <property type="match status" value="1"/>
</dbReference>
<comment type="cofactor">
    <cofactor evidence="1">
        <name>Fe(2+)</name>
        <dbReference type="ChEBI" id="CHEBI:29033"/>
    </cofactor>
</comment>
<dbReference type="RefSeq" id="WP_260331278.1">
    <property type="nucleotide sequence ID" value="NZ_JACHIO010000026.1"/>
</dbReference>
<dbReference type="PANTHER" id="PTHR20883">
    <property type="entry name" value="PHYTANOYL-COA DIOXYGENASE DOMAIN CONTAINING 1"/>
    <property type="match status" value="1"/>
</dbReference>
<dbReference type="AlphaFoldDB" id="A0A7W7ZV30"/>
<dbReference type="PANTHER" id="PTHR20883:SF48">
    <property type="entry name" value="ECTOINE DIOXYGENASE"/>
    <property type="match status" value="1"/>
</dbReference>
<evidence type="ECO:0000313" key="2">
    <source>
        <dbReference type="EMBL" id="MBB5066298.1"/>
    </source>
</evidence>
<organism evidence="2 3">
    <name type="scientific">Granulicella mallensis</name>
    <dbReference type="NCBI Taxonomy" id="940614"/>
    <lineage>
        <taxon>Bacteria</taxon>
        <taxon>Pseudomonadati</taxon>
        <taxon>Acidobacteriota</taxon>
        <taxon>Terriglobia</taxon>
        <taxon>Terriglobales</taxon>
        <taxon>Acidobacteriaceae</taxon>
        <taxon>Granulicella</taxon>
    </lineage>
</organism>
<evidence type="ECO:0000313" key="3">
    <source>
        <dbReference type="Proteomes" id="UP000584867"/>
    </source>
</evidence>
<accession>A0A7W7ZV30</accession>
<reference evidence="2 3" key="1">
    <citation type="submission" date="2020-08" db="EMBL/GenBank/DDBJ databases">
        <title>Genomic Encyclopedia of Type Strains, Phase IV (KMG-V): Genome sequencing to study the core and pangenomes of soil and plant-associated prokaryotes.</title>
        <authorList>
            <person name="Whitman W."/>
        </authorList>
    </citation>
    <scope>NUCLEOTIDE SEQUENCE [LARGE SCALE GENOMIC DNA]</scope>
    <source>
        <strain evidence="2 3">X5P3</strain>
    </source>
</reference>
<keyword evidence="2" id="KW-0223">Dioxygenase</keyword>
<dbReference type="GO" id="GO:0016706">
    <property type="term" value="F:2-oxoglutarate-dependent dioxygenase activity"/>
    <property type="evidence" value="ECO:0007669"/>
    <property type="project" value="UniProtKB-ARBA"/>
</dbReference>
<keyword evidence="2" id="KW-0560">Oxidoreductase</keyword>
<protein>
    <submittedName>
        <fullName evidence="2">Ectoine hydroxylase-related dioxygenase (Phytanoyl-CoA dioxygenase family)</fullName>
    </submittedName>
</protein>
<name>A0A7W7ZV30_9BACT</name>
<dbReference type="Pfam" id="PF05721">
    <property type="entry name" value="PhyH"/>
    <property type="match status" value="1"/>
</dbReference>
<dbReference type="EMBL" id="JACHIO010000026">
    <property type="protein sequence ID" value="MBB5066298.1"/>
    <property type="molecule type" value="Genomic_DNA"/>
</dbReference>
<proteinExistence type="predicted"/>
<comment type="caution">
    <text evidence="2">The sequence shown here is derived from an EMBL/GenBank/DDBJ whole genome shotgun (WGS) entry which is preliminary data.</text>
</comment>
<gene>
    <name evidence="2" type="ORF">HDF15_004675</name>
</gene>
<dbReference type="InterPro" id="IPR008775">
    <property type="entry name" value="Phytyl_CoA_dOase-like"/>
</dbReference>
<sequence length="330" mass="36878">MRNVLNQGTGMIECMLKPFREIHAKDLDPGSLKEELNEHGYLLLRGLIPAEDVRHLLDKIVEILHDAEWLTGDSDPAARVINPGAACGDPDPAFKSVYEKVFSLESFHAFAHHVALRQVMHQLVGPDLLIHPKPIGRLIFPNCERLVIHAHQDHGAVAGDSESYTIWMPLHDCPQELGPLQILEASHRYGLQHADPETGMISKELALGGDWVAGSLNAGDALIFHSLTVHAASPNVSDQLRISMDCRFQSAERAIDPANLVFPGSSGRRSWETTYRNWRSDSLKYFWTKMPLKLKPSKAELAELIQTASSERMRSRYAATLRQLDSQMSD</sequence>
<evidence type="ECO:0000256" key="1">
    <source>
        <dbReference type="ARBA" id="ARBA00001954"/>
    </source>
</evidence>
<dbReference type="Proteomes" id="UP000584867">
    <property type="component" value="Unassembled WGS sequence"/>
</dbReference>
<dbReference type="Gene3D" id="2.60.120.620">
    <property type="entry name" value="q2cbj1_9rhob like domain"/>
    <property type="match status" value="1"/>
</dbReference>